<keyword evidence="5" id="KW-0256">Endoplasmic reticulum</keyword>
<dbReference type="Proteomes" id="UP000813385">
    <property type="component" value="Unassembled WGS sequence"/>
</dbReference>
<keyword evidence="7" id="KW-0472">Membrane</keyword>
<dbReference type="InterPro" id="IPR019956">
    <property type="entry name" value="Ubiquitin_dom"/>
</dbReference>
<dbReference type="PANTHER" id="PTHR48182:SF2">
    <property type="entry name" value="PROTEIN SERAC1"/>
    <property type="match status" value="1"/>
</dbReference>
<dbReference type="SMART" id="SM00213">
    <property type="entry name" value="UBQ"/>
    <property type="match status" value="1"/>
</dbReference>
<evidence type="ECO:0000313" key="10">
    <source>
        <dbReference type="EMBL" id="KAH7362219.1"/>
    </source>
</evidence>
<dbReference type="InterPro" id="IPR029071">
    <property type="entry name" value="Ubiquitin-like_domsf"/>
</dbReference>
<dbReference type="GO" id="GO:0005783">
    <property type="term" value="C:endoplasmic reticulum"/>
    <property type="evidence" value="ECO:0007669"/>
    <property type="project" value="UniProtKB-SubCell"/>
</dbReference>
<feature type="region of interest" description="Disordered" evidence="8">
    <location>
        <begin position="16"/>
        <end position="54"/>
    </location>
</feature>
<evidence type="ECO:0000256" key="1">
    <source>
        <dbReference type="ARBA" id="ARBA00004173"/>
    </source>
</evidence>
<comment type="caution">
    <text evidence="10">The sequence shown here is derived from an EMBL/GenBank/DDBJ whole genome shotgun (WGS) entry which is preliminary data.</text>
</comment>
<feature type="region of interest" description="Disordered" evidence="8">
    <location>
        <begin position="335"/>
        <end position="372"/>
    </location>
</feature>
<proteinExistence type="inferred from homology"/>
<dbReference type="PANTHER" id="PTHR48182">
    <property type="entry name" value="PROTEIN SERAC1"/>
    <property type="match status" value="1"/>
</dbReference>
<dbReference type="PROSITE" id="PS50053">
    <property type="entry name" value="UBIQUITIN_2"/>
    <property type="match status" value="1"/>
</dbReference>
<evidence type="ECO:0000256" key="4">
    <source>
        <dbReference type="ARBA" id="ARBA00007920"/>
    </source>
</evidence>
<feature type="region of interest" description="Disordered" evidence="8">
    <location>
        <begin position="653"/>
        <end position="673"/>
    </location>
</feature>
<keyword evidence="11" id="KW-1185">Reference proteome</keyword>
<dbReference type="Gene3D" id="3.40.50.1820">
    <property type="entry name" value="alpha/beta hydrolase"/>
    <property type="match status" value="1"/>
</dbReference>
<evidence type="ECO:0000256" key="7">
    <source>
        <dbReference type="ARBA" id="ARBA00023136"/>
    </source>
</evidence>
<dbReference type="Pfam" id="PF00240">
    <property type="entry name" value="ubiquitin"/>
    <property type="match status" value="1"/>
</dbReference>
<evidence type="ECO:0000256" key="2">
    <source>
        <dbReference type="ARBA" id="ARBA00004240"/>
    </source>
</evidence>
<dbReference type="EMBL" id="JAGPXD010000003">
    <property type="protein sequence ID" value="KAH7362219.1"/>
    <property type="molecule type" value="Genomic_DNA"/>
</dbReference>
<dbReference type="InterPro" id="IPR029058">
    <property type="entry name" value="AB_hydrolase_fold"/>
</dbReference>
<keyword evidence="6" id="KW-0496">Mitochondrion</keyword>
<evidence type="ECO:0000256" key="5">
    <source>
        <dbReference type="ARBA" id="ARBA00022824"/>
    </source>
</evidence>
<dbReference type="InterPro" id="IPR052374">
    <property type="entry name" value="SERAC1"/>
</dbReference>
<feature type="compositionally biased region" description="Low complexity" evidence="8">
    <location>
        <begin position="34"/>
        <end position="53"/>
    </location>
</feature>
<feature type="domain" description="Ubiquitin-like" evidence="9">
    <location>
        <begin position="1013"/>
        <end position="1088"/>
    </location>
</feature>
<comment type="subcellular location">
    <subcellularLocation>
        <location evidence="2">Endoplasmic reticulum</location>
    </subcellularLocation>
    <subcellularLocation>
        <location evidence="3">Membrane</location>
    </subcellularLocation>
    <subcellularLocation>
        <location evidence="1">Mitochondrion</location>
    </subcellularLocation>
</comment>
<dbReference type="Pfam" id="PF05057">
    <property type="entry name" value="DUF676"/>
    <property type="match status" value="1"/>
</dbReference>
<evidence type="ECO:0000313" key="11">
    <source>
        <dbReference type="Proteomes" id="UP000813385"/>
    </source>
</evidence>
<protein>
    <recommendedName>
        <fullName evidence="9">Ubiquitin-like domain-containing protein</fullName>
    </recommendedName>
</protein>
<dbReference type="GO" id="GO:0016020">
    <property type="term" value="C:membrane"/>
    <property type="evidence" value="ECO:0007669"/>
    <property type="project" value="UniProtKB-SubCell"/>
</dbReference>
<feature type="compositionally biased region" description="Polar residues" evidence="8">
    <location>
        <begin position="348"/>
        <end position="372"/>
    </location>
</feature>
<accession>A0A8K0X3I6</accession>
<dbReference type="SUPFAM" id="SSF53474">
    <property type="entry name" value="alpha/beta-Hydrolases"/>
    <property type="match status" value="1"/>
</dbReference>
<dbReference type="GO" id="GO:0005739">
    <property type="term" value="C:mitochondrion"/>
    <property type="evidence" value="ECO:0007669"/>
    <property type="project" value="UniProtKB-SubCell"/>
</dbReference>
<organism evidence="10 11">
    <name type="scientific">Plectosphaerella cucumerina</name>
    <dbReference type="NCBI Taxonomy" id="40658"/>
    <lineage>
        <taxon>Eukaryota</taxon>
        <taxon>Fungi</taxon>
        <taxon>Dikarya</taxon>
        <taxon>Ascomycota</taxon>
        <taxon>Pezizomycotina</taxon>
        <taxon>Sordariomycetes</taxon>
        <taxon>Hypocreomycetidae</taxon>
        <taxon>Glomerellales</taxon>
        <taxon>Plectosphaerellaceae</taxon>
        <taxon>Plectosphaerella</taxon>
    </lineage>
</organism>
<dbReference type="Gene3D" id="3.10.20.90">
    <property type="entry name" value="Phosphatidylinositol 3-kinase Catalytic Subunit, Chain A, domain 1"/>
    <property type="match status" value="1"/>
</dbReference>
<evidence type="ECO:0000256" key="8">
    <source>
        <dbReference type="SAM" id="MobiDB-lite"/>
    </source>
</evidence>
<dbReference type="InterPro" id="IPR000626">
    <property type="entry name" value="Ubiquitin-like_dom"/>
</dbReference>
<comment type="similarity">
    <text evidence="4">Belongs to the putative lipase ROG1 family.</text>
</comment>
<dbReference type="InterPro" id="IPR007751">
    <property type="entry name" value="DUF676_lipase-like"/>
</dbReference>
<dbReference type="OrthoDB" id="1658288at2759"/>
<feature type="compositionally biased region" description="Polar residues" evidence="8">
    <location>
        <begin position="654"/>
        <end position="667"/>
    </location>
</feature>
<dbReference type="SUPFAM" id="SSF54236">
    <property type="entry name" value="Ubiquitin-like"/>
    <property type="match status" value="1"/>
</dbReference>
<dbReference type="PRINTS" id="PR00348">
    <property type="entry name" value="UBIQUITIN"/>
</dbReference>
<name>A0A8K0X3I6_9PEZI</name>
<evidence type="ECO:0000259" key="9">
    <source>
        <dbReference type="PROSITE" id="PS50053"/>
    </source>
</evidence>
<gene>
    <name evidence="10" type="ORF">B0T11DRAFT_280397</name>
</gene>
<sequence>MEKFKRFLPRFKSRTRHIVTEDDGSTDGTESVVAPGSVKSSSTKSKPASPRPAHVYEEEPHGLFVLHPPPEIGADPKGFQVDIVAVHGLNGTARATWRDAASGKFWLQDFLPLTMPNARVMTYGYDSGLAFSRSTAGIENFARDLLNRLRMMRTSQHEKNRPLIFVAHSLGGIVVKKALILASEAKPVYGHVLTSTVGIVFMGTPHQGSDLVPWAMMVSHIANVAFVGQAVRTDLIAALKTGSPILADISGAFVPHSKPLKIMSFVETQIERPLPALVVPEHSARMNLPNEIVFPVNANHRSICRYPSVRNQTYVLVEGAIKEVVASVDGAPRTDFEIASRDPPPPRTTSAQSAPVMSHTTPVNPASSSAPDLNANEETANMVFVRVNGLIRHLLSSKVLASKDAPRPFSTILQIPADTPIDNLKSHILQTEKDAMPNFEYFRWPGAGYSNFGRWVDVFTAAATVTSGRPCYDAAQGYKIHREQTIASFFSKAFPSPVQVQLHRRVSYQEETPTSSYAIAFGQRGTTDGQISLLRSVRVPEDGNRFDVPQSLGTLPVYDVRSFSGDLPVSVAAKGGIFVAMHDEEAMLLSFDSLPTRKYAIRPFLGGVNGISGISMFETAAAGPSRKQDYVVVPDQERLDGIAASPGQVRQFVATPSANQPKESAPTNRLKRKSRFLDFSSSSDKIAPTTGASLESQMTGEDKMGGIQLQIIPQYDIKNMHAGSVENVILNDDDSDESYDEDFLENDLYRKPRAIDESAVRFDVLKTPQELGFQDGAVIHIKDLNARMHSRKRVLRDLFDDPKAQMVADGILDLEIDDYSSQGNVTINIREKGSRTSQKFTFEFDDEIKDINTYLQMTLKVEGSLQIAFPVENDLEFCAEVKSWQDISMFGSAKSLLVVAANTLRSIRAAQLDALDFVFGPVPQGQPRRICCFSNREEGQSASTRTLLALPLDAVALDLCREVEARDPVLTPLRLFLREGARGHQIRGPEPLFGKASPGVMPVFEPLHSSESMKLHVKTMTGQTVDITAASENTLDDLKMIWQDRTGVPPSLQRFIYGGRQLEEGSTLGDYNIGPGAYLHLVLRLRGGGPRAYFLGLGLKVSVGITEYADIAQAKETFSEESGIDPSRLIITFKGVEMPDYATLDGYMEKSFYVTLRPQNPQLLAIGAGGTIAQTIKPDPTDKRCWDLANSKIVNIQILNASEFKTLTGHEAPSTPIRASKPVPAERFSLRPQVMDVPSAEGAFDAIQGVDAWRRKEEDPELDADADVRGYAENGRRIDSESSFVVTMDVDDAFSGLSI</sequence>
<evidence type="ECO:0000256" key="6">
    <source>
        <dbReference type="ARBA" id="ARBA00023128"/>
    </source>
</evidence>
<evidence type="ECO:0000256" key="3">
    <source>
        <dbReference type="ARBA" id="ARBA00004370"/>
    </source>
</evidence>
<reference evidence="10" key="1">
    <citation type="journal article" date="2021" name="Nat. Commun.">
        <title>Genetic determinants of endophytism in the Arabidopsis root mycobiome.</title>
        <authorList>
            <person name="Mesny F."/>
            <person name="Miyauchi S."/>
            <person name="Thiergart T."/>
            <person name="Pickel B."/>
            <person name="Atanasova L."/>
            <person name="Karlsson M."/>
            <person name="Huettel B."/>
            <person name="Barry K.W."/>
            <person name="Haridas S."/>
            <person name="Chen C."/>
            <person name="Bauer D."/>
            <person name="Andreopoulos W."/>
            <person name="Pangilinan J."/>
            <person name="LaButti K."/>
            <person name="Riley R."/>
            <person name="Lipzen A."/>
            <person name="Clum A."/>
            <person name="Drula E."/>
            <person name="Henrissat B."/>
            <person name="Kohler A."/>
            <person name="Grigoriev I.V."/>
            <person name="Martin F.M."/>
            <person name="Hacquard S."/>
        </authorList>
    </citation>
    <scope>NUCLEOTIDE SEQUENCE</scope>
    <source>
        <strain evidence="10">MPI-CAGE-AT-0016</strain>
    </source>
</reference>